<protein>
    <submittedName>
        <fullName evidence="1">Uncharacterized protein</fullName>
    </submittedName>
</protein>
<gene>
    <name evidence="1" type="ORF">O181_079155</name>
</gene>
<keyword evidence="2" id="KW-1185">Reference proteome</keyword>
<dbReference type="PANTHER" id="PTHR21581:SF6">
    <property type="entry name" value="TRAFFICKING PROTEIN PARTICLE COMPLEX SUBUNIT 12"/>
    <property type="match status" value="1"/>
</dbReference>
<dbReference type="GO" id="GO:0030008">
    <property type="term" value="C:TRAPP complex"/>
    <property type="evidence" value="ECO:0007669"/>
    <property type="project" value="TreeGrafter"/>
</dbReference>
<evidence type="ECO:0000313" key="1">
    <source>
        <dbReference type="EMBL" id="MBW0539440.1"/>
    </source>
</evidence>
<dbReference type="PANTHER" id="PTHR21581">
    <property type="entry name" value="D-ALANYL-D-ALANINE CARBOXYPEPTIDASE"/>
    <property type="match status" value="1"/>
</dbReference>
<accession>A0A9Q3IHM6</accession>
<evidence type="ECO:0000313" key="2">
    <source>
        <dbReference type="Proteomes" id="UP000765509"/>
    </source>
</evidence>
<proteinExistence type="predicted"/>
<name>A0A9Q3IHM6_9BASI</name>
<organism evidence="1 2">
    <name type="scientific">Austropuccinia psidii MF-1</name>
    <dbReference type="NCBI Taxonomy" id="1389203"/>
    <lineage>
        <taxon>Eukaryota</taxon>
        <taxon>Fungi</taxon>
        <taxon>Dikarya</taxon>
        <taxon>Basidiomycota</taxon>
        <taxon>Pucciniomycotina</taxon>
        <taxon>Pucciniomycetes</taxon>
        <taxon>Pucciniales</taxon>
        <taxon>Sphaerophragmiaceae</taxon>
        <taxon>Austropuccinia</taxon>
    </lineage>
</organism>
<dbReference type="GO" id="GO:0005794">
    <property type="term" value="C:Golgi apparatus"/>
    <property type="evidence" value="ECO:0007669"/>
    <property type="project" value="TreeGrafter"/>
</dbReference>
<dbReference type="EMBL" id="AVOT02044055">
    <property type="protein sequence ID" value="MBW0539440.1"/>
    <property type="molecule type" value="Genomic_DNA"/>
</dbReference>
<dbReference type="AlphaFoldDB" id="A0A9Q3IHM6"/>
<dbReference type="Proteomes" id="UP000765509">
    <property type="component" value="Unassembled WGS sequence"/>
</dbReference>
<sequence length="505" mass="57218">MQDDQSSPSASIQNHQILQGNSLHTSSLADLSPQLDRHKSSNPIIRTDPAISAQSTHHLAPKAHQNLEQQLAQDRDRLTNSSLFCRLPSSIGSQPLINQYLPDHAQKSVQLRQEFNQSGISAQELIQTYSWRALANHAREEIIQSEPSNTKYILQLWSYRFESLYQLKLPILLSKEFNTFFHTISQTFSLNDFLLNSTHQINSSSKNSSLQSKPIRDIIPFSILILRARLPILLKPYQHQSVMKTIDCLYELIEGCKRMVSFYSNPQQTSKLELWNSRIRHLTFLLASLFSGHGFAVDPIIDPINLKPAAHKRHFVPDRQLASDLLQKLEKNDNHPRWIQEEIRLWIEAGDLARADKLLESLDKSSLSAAEIASLKVLRLVAGGQWETAISTCQNALLNIDDNDQIKDSLTNNLVISLLYNGKLKQAVPTMSNLVSKFDKLNLKQNQSNSLPLLSSFIFNLSTLIDLSNGNSQQNKVDLLHETGEKNLLENVSINSFKLPIRNSK</sequence>
<comment type="caution">
    <text evidence="1">The sequence shown here is derived from an EMBL/GenBank/DDBJ whole genome shotgun (WGS) entry which is preliminary data.</text>
</comment>
<dbReference type="OrthoDB" id="428342at2759"/>
<reference evidence="1" key="1">
    <citation type="submission" date="2021-03" db="EMBL/GenBank/DDBJ databases">
        <title>Draft genome sequence of rust myrtle Austropuccinia psidii MF-1, a brazilian biotype.</title>
        <authorList>
            <person name="Quecine M.C."/>
            <person name="Pachon D.M.R."/>
            <person name="Bonatelli M.L."/>
            <person name="Correr F.H."/>
            <person name="Franceschini L.M."/>
            <person name="Leite T.F."/>
            <person name="Margarido G.R.A."/>
            <person name="Almeida C.A."/>
            <person name="Ferrarezi J.A."/>
            <person name="Labate C.A."/>
        </authorList>
    </citation>
    <scope>NUCLEOTIDE SEQUENCE</scope>
    <source>
        <strain evidence="1">MF-1</strain>
    </source>
</reference>